<dbReference type="AlphaFoldDB" id="A0A1I2GHC7"/>
<dbReference type="EMBL" id="FOLQ01000032">
    <property type="protein sequence ID" value="SFF16257.1"/>
    <property type="molecule type" value="Genomic_DNA"/>
</dbReference>
<sequence length="482" mass="54792">MRLLVQVVLLSILLAHQTKGQSGKPQRPTGVDESYKIPCDCDALTSVERKYIPSEKEAGVIVANFLKIVRQHSSLKYSNTIIVKAAGCGAPEARNCPTTLPNNRTIDIPLILYNNVFLEGINKKMDSITRIDKHILAHEIGHHVFGHLKNTENEAVFSELQGTDAVNSERIARRFKVSNRHAEEIQADFFGLWLLSLTEKSLDFEAFIAEFNLDYIRKYIEVDARFSASHPLFKDRIKAMRRFWDQLQIRQLQRKGISQGYFSNSASTAYIELHPDRTFWDLGLVAGLTVVAKPMFTAGGQPVDAFLYSVPDAYNLYTGLNVSRYRWNNPWRYEGEIAYSKQTFGTTIGQGNDKRLVETLELRYLTVFPKISWNSVGVKNTNFASNRFGFFVSAGPIMRMPLGLDYQNRAVTVAPTSMPTLRLSINPRISLGVELLQKTFLPRGYKVALTYEWSSIKLTTDPRPETGSHNFDLTLQYNFARW</sequence>
<dbReference type="STRING" id="662367.SAMN05216167_1329"/>
<organism evidence="1 2">
    <name type="scientific">Spirosoma endophyticum</name>
    <dbReference type="NCBI Taxonomy" id="662367"/>
    <lineage>
        <taxon>Bacteria</taxon>
        <taxon>Pseudomonadati</taxon>
        <taxon>Bacteroidota</taxon>
        <taxon>Cytophagia</taxon>
        <taxon>Cytophagales</taxon>
        <taxon>Cytophagaceae</taxon>
        <taxon>Spirosoma</taxon>
    </lineage>
</organism>
<reference evidence="1 2" key="1">
    <citation type="submission" date="2016-10" db="EMBL/GenBank/DDBJ databases">
        <authorList>
            <person name="de Groot N.N."/>
        </authorList>
    </citation>
    <scope>NUCLEOTIDE SEQUENCE [LARGE SCALE GENOMIC DNA]</scope>
    <source>
        <strain evidence="1 2">DSM 26130</strain>
    </source>
</reference>
<proteinExistence type="predicted"/>
<evidence type="ECO:0000313" key="2">
    <source>
        <dbReference type="Proteomes" id="UP000198598"/>
    </source>
</evidence>
<evidence type="ECO:0008006" key="3">
    <source>
        <dbReference type="Google" id="ProtNLM"/>
    </source>
</evidence>
<dbReference type="RefSeq" id="WP_093834333.1">
    <property type="nucleotide sequence ID" value="NZ_FOLQ01000032.1"/>
</dbReference>
<accession>A0A1I2GHC7</accession>
<keyword evidence="2" id="KW-1185">Reference proteome</keyword>
<dbReference type="Proteomes" id="UP000198598">
    <property type="component" value="Unassembled WGS sequence"/>
</dbReference>
<protein>
    <recommendedName>
        <fullName evidence="3">Peptidase family M48</fullName>
    </recommendedName>
</protein>
<dbReference type="OrthoDB" id="953681at2"/>
<gene>
    <name evidence="1" type="ORF">SAMN05216167_1329</name>
</gene>
<evidence type="ECO:0000313" key="1">
    <source>
        <dbReference type="EMBL" id="SFF16257.1"/>
    </source>
</evidence>
<name>A0A1I2GHC7_9BACT</name>